<name>A0A1X6X576_9MICO</name>
<sequence>MTATAPRTPASLSRRAFGLGALALPLLAACSGGAGSSTLRAGATGQSFPNSYKEGGKLVGYDVEVLEAIAGKLGKKVQWTNADFSGLMGQLEAKKLDTVANNVAMTAKREEQYSFAKPYAYMGATIVTLEANAQINALPDLAGKTVGGVLGSNNVTHLEDWIAETGTQVAIRTYETRDGAMQDVLAGRIDGYINSTGILLAEIKKTSAPLKFVGDPIAWEAVGLPFAQGSELVAQVDEQIEAMRADGSLKALAEKHFGSDISAKPEGYTGS</sequence>
<keyword evidence="1 2" id="KW-0732">Signal</keyword>
<evidence type="ECO:0000259" key="3">
    <source>
        <dbReference type="SMART" id="SM00062"/>
    </source>
</evidence>
<proteinExistence type="predicted"/>
<dbReference type="Gene3D" id="3.40.190.10">
    <property type="entry name" value="Periplasmic binding protein-like II"/>
    <property type="match status" value="2"/>
</dbReference>
<dbReference type="PROSITE" id="PS51318">
    <property type="entry name" value="TAT"/>
    <property type="match status" value="1"/>
</dbReference>
<feature type="domain" description="Solute-binding protein family 3/N-terminal" evidence="3">
    <location>
        <begin position="38"/>
        <end position="260"/>
    </location>
</feature>
<reference evidence="4 5" key="1">
    <citation type="submission" date="2017-02" db="EMBL/GenBank/DDBJ databases">
        <authorList>
            <person name="Peterson S.W."/>
        </authorList>
    </citation>
    <scope>NUCLEOTIDE SEQUENCE [LARGE SCALE GENOMIC DNA]</scope>
    <source>
        <strain evidence="4 5">CIP104813</strain>
    </source>
</reference>
<feature type="signal peptide" evidence="2">
    <location>
        <begin position="1"/>
        <end position="28"/>
    </location>
</feature>
<protein>
    <submittedName>
        <fullName evidence="4">Arginine ABC transporter, periplasmic arginine-binding protein ArtJ</fullName>
    </submittedName>
</protein>
<dbReference type="EMBL" id="FWFG01000094">
    <property type="protein sequence ID" value="SLM94057.1"/>
    <property type="molecule type" value="Genomic_DNA"/>
</dbReference>
<evidence type="ECO:0000313" key="5">
    <source>
        <dbReference type="Proteomes" id="UP000195981"/>
    </source>
</evidence>
<dbReference type="RefSeq" id="WP_087104786.1">
    <property type="nucleotide sequence ID" value="NZ_FWFG01000094.1"/>
</dbReference>
<dbReference type="InterPro" id="IPR001638">
    <property type="entry name" value="Solute-binding_3/MltF_N"/>
</dbReference>
<keyword evidence="5" id="KW-1185">Reference proteome</keyword>
<dbReference type="Proteomes" id="UP000195981">
    <property type="component" value="Unassembled WGS sequence"/>
</dbReference>
<dbReference type="AlphaFoldDB" id="A0A1X6X576"/>
<dbReference type="PROSITE" id="PS51257">
    <property type="entry name" value="PROKAR_LIPOPROTEIN"/>
    <property type="match status" value="1"/>
</dbReference>
<evidence type="ECO:0000256" key="1">
    <source>
        <dbReference type="ARBA" id="ARBA00022729"/>
    </source>
</evidence>
<dbReference type="OrthoDB" id="9768183at2"/>
<evidence type="ECO:0000313" key="4">
    <source>
        <dbReference type="EMBL" id="SLM94057.1"/>
    </source>
</evidence>
<gene>
    <name evidence="4" type="ORF">FM110_10875</name>
</gene>
<dbReference type="PANTHER" id="PTHR35936:SF19">
    <property type="entry name" value="AMINO-ACID-BINDING PROTEIN YXEM-RELATED"/>
    <property type="match status" value="1"/>
</dbReference>
<evidence type="ECO:0000256" key="2">
    <source>
        <dbReference type="SAM" id="SignalP"/>
    </source>
</evidence>
<dbReference type="SUPFAM" id="SSF53850">
    <property type="entry name" value="Periplasmic binding protein-like II"/>
    <property type="match status" value="1"/>
</dbReference>
<accession>A0A1X6X576</accession>
<dbReference type="Pfam" id="PF00497">
    <property type="entry name" value="SBP_bac_3"/>
    <property type="match status" value="1"/>
</dbReference>
<organism evidence="4 5">
    <name type="scientific">Brachybacterium nesterenkovii</name>
    <dbReference type="NCBI Taxonomy" id="47847"/>
    <lineage>
        <taxon>Bacteria</taxon>
        <taxon>Bacillati</taxon>
        <taxon>Actinomycetota</taxon>
        <taxon>Actinomycetes</taxon>
        <taxon>Micrococcales</taxon>
        <taxon>Dermabacteraceae</taxon>
        <taxon>Brachybacterium</taxon>
    </lineage>
</organism>
<feature type="chain" id="PRO_5039574079" evidence="2">
    <location>
        <begin position="29"/>
        <end position="271"/>
    </location>
</feature>
<dbReference type="PANTHER" id="PTHR35936">
    <property type="entry name" value="MEMBRANE-BOUND LYTIC MUREIN TRANSGLYCOSYLASE F"/>
    <property type="match status" value="1"/>
</dbReference>
<dbReference type="SMART" id="SM00062">
    <property type="entry name" value="PBPb"/>
    <property type="match status" value="1"/>
</dbReference>
<dbReference type="InterPro" id="IPR006311">
    <property type="entry name" value="TAT_signal"/>
</dbReference>